<accession>A0A1X7JN69</accession>
<protein>
    <submittedName>
        <fullName evidence="1">Uncharacterized protein</fullName>
    </submittedName>
</protein>
<keyword evidence="2" id="KW-1185">Reference proteome</keyword>
<reference evidence="1 2" key="1">
    <citation type="submission" date="2017-04" db="EMBL/GenBank/DDBJ databases">
        <authorList>
            <person name="Afonso C.L."/>
            <person name="Miller P.J."/>
            <person name="Scott M.A."/>
            <person name="Spackman E."/>
            <person name="Goraichik I."/>
            <person name="Dimitrov K.M."/>
            <person name="Suarez D.L."/>
            <person name="Swayne D.E."/>
        </authorList>
    </citation>
    <scope>NUCLEOTIDE SEQUENCE [LARGE SCALE GENOMIC DNA]</scope>
    <source>
        <strain evidence="1 2">11</strain>
    </source>
</reference>
<gene>
    <name evidence="1" type="ORF">SAMN06295960_1774</name>
</gene>
<dbReference type="Proteomes" id="UP000193834">
    <property type="component" value="Unassembled WGS sequence"/>
</dbReference>
<proteinExistence type="predicted"/>
<sequence>MIREPVNSMDFVINFSSNLENDIIVVYNDNN</sequence>
<dbReference type="EMBL" id="FXAZ01000001">
    <property type="protein sequence ID" value="SMG29541.1"/>
    <property type="molecule type" value="Genomic_DNA"/>
</dbReference>
<evidence type="ECO:0000313" key="2">
    <source>
        <dbReference type="Proteomes" id="UP000193834"/>
    </source>
</evidence>
<evidence type="ECO:0000313" key="1">
    <source>
        <dbReference type="EMBL" id="SMG29541.1"/>
    </source>
</evidence>
<name>A0A1X7JN69_9BACL</name>
<organism evidence="1 2">
    <name type="scientific">Paenibacillus aquistagni</name>
    <dbReference type="NCBI Taxonomy" id="1852522"/>
    <lineage>
        <taxon>Bacteria</taxon>
        <taxon>Bacillati</taxon>
        <taxon>Bacillota</taxon>
        <taxon>Bacilli</taxon>
        <taxon>Bacillales</taxon>
        <taxon>Paenibacillaceae</taxon>
        <taxon>Paenibacillus</taxon>
    </lineage>
</organism>
<dbReference type="AlphaFoldDB" id="A0A1X7JN69"/>